<dbReference type="CDD" id="cd06587">
    <property type="entry name" value="VOC"/>
    <property type="match status" value="1"/>
</dbReference>
<sequence length="244" mass="26685">MDRDTSCQLFALSFDASRPENLARFWAGLLGWETVDDPQDGITLLPGDDTGFRLRFLPSQEQKAGQNRMHFDLTSASAEDQRRTVDRALELGGQHIDIGQFPEEKHVVLADPEGNEFCVIEPGNNFLADCGFIGALACDGSQEVGYFWSKALGWPLVWDQDQETAIRSPHGGPKITWGGPPLAPRTGRDRVRFDLAPTAQGDLSTEVDRLLSLGAKRVDTGQDGPGGVTMTDPDGNEFSVLTPR</sequence>
<feature type="domain" description="VOC" evidence="2">
    <location>
        <begin position="129"/>
        <end position="243"/>
    </location>
</feature>
<keyword evidence="4" id="KW-1185">Reference proteome</keyword>
<feature type="region of interest" description="Disordered" evidence="1">
    <location>
        <begin position="168"/>
        <end position="187"/>
    </location>
</feature>
<gene>
    <name evidence="3" type="ORF">OG288_03265</name>
</gene>
<evidence type="ECO:0000256" key="1">
    <source>
        <dbReference type="SAM" id="MobiDB-lite"/>
    </source>
</evidence>
<dbReference type="InterPro" id="IPR037523">
    <property type="entry name" value="VOC_core"/>
</dbReference>
<reference evidence="3" key="1">
    <citation type="submission" date="2022-10" db="EMBL/GenBank/DDBJ databases">
        <title>The complete genomes of actinobacterial strains from the NBC collection.</title>
        <authorList>
            <person name="Joergensen T.S."/>
            <person name="Alvarez Arevalo M."/>
            <person name="Sterndorff E.B."/>
            <person name="Faurdal D."/>
            <person name="Vuksanovic O."/>
            <person name="Mourched A.-S."/>
            <person name="Charusanti P."/>
            <person name="Shaw S."/>
            <person name="Blin K."/>
            <person name="Weber T."/>
        </authorList>
    </citation>
    <scope>NUCLEOTIDE SEQUENCE</scope>
    <source>
        <strain evidence="3">NBC_00189</strain>
    </source>
</reference>
<dbReference type="Proteomes" id="UP001432166">
    <property type="component" value="Chromosome"/>
</dbReference>
<name>A0ABZ1J7I4_9ACTN</name>
<dbReference type="Pfam" id="PF18029">
    <property type="entry name" value="Glyoxalase_6"/>
    <property type="match status" value="2"/>
</dbReference>
<dbReference type="EMBL" id="CP108133">
    <property type="protein sequence ID" value="WTP47418.1"/>
    <property type="molecule type" value="Genomic_DNA"/>
</dbReference>
<evidence type="ECO:0000313" key="3">
    <source>
        <dbReference type="EMBL" id="WTP47418.1"/>
    </source>
</evidence>
<dbReference type="InterPro" id="IPR029068">
    <property type="entry name" value="Glyas_Bleomycin-R_OHBP_Dase"/>
</dbReference>
<dbReference type="InterPro" id="IPR041581">
    <property type="entry name" value="Glyoxalase_6"/>
</dbReference>
<protein>
    <submittedName>
        <fullName evidence="3">VOC family protein</fullName>
    </submittedName>
</protein>
<dbReference type="PROSITE" id="PS51819">
    <property type="entry name" value="VOC"/>
    <property type="match status" value="1"/>
</dbReference>
<proteinExistence type="predicted"/>
<dbReference type="PANTHER" id="PTHR35908:SF1">
    <property type="entry name" value="CONSERVED PROTEIN"/>
    <property type="match status" value="1"/>
</dbReference>
<accession>A0ABZ1J7I4</accession>
<dbReference type="SUPFAM" id="SSF54593">
    <property type="entry name" value="Glyoxalase/Bleomycin resistance protein/Dihydroxybiphenyl dioxygenase"/>
    <property type="match status" value="2"/>
</dbReference>
<dbReference type="Gene3D" id="3.10.180.10">
    <property type="entry name" value="2,3-Dihydroxybiphenyl 1,2-Dioxygenase, domain 1"/>
    <property type="match status" value="2"/>
</dbReference>
<evidence type="ECO:0000313" key="4">
    <source>
        <dbReference type="Proteomes" id="UP001432166"/>
    </source>
</evidence>
<feature type="region of interest" description="Disordered" evidence="1">
    <location>
        <begin position="215"/>
        <end position="244"/>
    </location>
</feature>
<organism evidence="3 4">
    <name type="scientific">Streptomyces tauricus</name>
    <dbReference type="NCBI Taxonomy" id="68274"/>
    <lineage>
        <taxon>Bacteria</taxon>
        <taxon>Bacillati</taxon>
        <taxon>Actinomycetota</taxon>
        <taxon>Actinomycetes</taxon>
        <taxon>Kitasatosporales</taxon>
        <taxon>Streptomycetaceae</taxon>
        <taxon>Streptomyces</taxon>
        <taxon>Streptomyces aurantiacus group</taxon>
    </lineage>
</organism>
<evidence type="ECO:0000259" key="2">
    <source>
        <dbReference type="PROSITE" id="PS51819"/>
    </source>
</evidence>
<dbReference type="PANTHER" id="PTHR35908">
    <property type="entry name" value="HYPOTHETICAL FUSION PROTEIN"/>
    <property type="match status" value="1"/>
</dbReference>
<dbReference type="RefSeq" id="WP_328936628.1">
    <property type="nucleotide sequence ID" value="NZ_CP108133.1"/>
</dbReference>